<keyword evidence="6" id="KW-1133">Transmembrane helix</keyword>
<dbReference type="Gene3D" id="3.50.50.60">
    <property type="entry name" value="FAD/NAD(P)-binding domain"/>
    <property type="match status" value="2"/>
</dbReference>
<reference evidence="8 9" key="1">
    <citation type="journal article" date="2019" name="Nat. Microbiol.">
        <title>Expanding anaerobic alkane metabolism in the domain of Archaea.</title>
        <authorList>
            <person name="Wang Y."/>
            <person name="Wegener G."/>
            <person name="Hou J."/>
            <person name="Wang F."/>
            <person name="Xiao X."/>
        </authorList>
    </citation>
    <scope>NUCLEOTIDE SEQUENCE [LARGE SCALE GENOMIC DNA]</scope>
    <source>
        <strain evidence="8">WYZ-LMO11</strain>
    </source>
</reference>
<dbReference type="Pfam" id="PF01593">
    <property type="entry name" value="Amino_oxidase"/>
    <property type="match status" value="1"/>
</dbReference>
<comment type="caution">
    <text evidence="8">The sequence shown here is derived from an EMBL/GenBank/DDBJ whole genome shotgun (WGS) entry which is preliminary data.</text>
</comment>
<evidence type="ECO:0000313" key="9">
    <source>
        <dbReference type="Proteomes" id="UP000317265"/>
    </source>
</evidence>
<dbReference type="InterPro" id="IPR002937">
    <property type="entry name" value="Amino_oxidase"/>
</dbReference>
<evidence type="ECO:0000256" key="2">
    <source>
        <dbReference type="ARBA" id="ARBA00022729"/>
    </source>
</evidence>
<organism evidence="8 9">
    <name type="scientific">Thermoproteota archaeon</name>
    <dbReference type="NCBI Taxonomy" id="2056631"/>
    <lineage>
        <taxon>Archaea</taxon>
        <taxon>Thermoproteota</taxon>
    </lineage>
</organism>
<keyword evidence="3" id="KW-0274">FAD</keyword>
<dbReference type="InterPro" id="IPR052206">
    <property type="entry name" value="Retinol_saturase"/>
</dbReference>
<sequence>MQDHKIKIPGMIYIFISFIPWIMYWILCGFENILGIVIPFLFSLFLIILQIYEREFNLMDIISMIYFSISLVITFIFKLNIFIEKSGLLGYFALFFMSLFSLIIKRPYTLQVSKRDYPEIYWKDERFLKINNIITEVWTIIFLINALIFFIMSNYVTIIISNTLIVFGIIFSILFPTKAPAYFVSKEFKKYDWNVKIDSKKDSKKENEYDVIIIGSGIGGLTCGALLSKRGYKVLVLEQHYQVGGYCSSFKRKEFVFNTGVEDVSGLWEKGPITYLLKEFGLKKDDLFVRNTMRYIFRCEKIDIPHDLNEFIKLLSERFPEEKENIIAFFNEAKKAYEECYKDSEIYGVPLPAELIVKVFGAKKLLNYPKEHPHFYDWMNKTFKQKLDEFFKNEDLKRILSALLAYTGTAPDKTLASSALTANISYYIYGGYSIKGGAQNFANILKNIIENNNGKVLLNHKVDEILVENGKVKGVKVKDKIFKSSIIVANVNAKTTFLELIKEKNLDKNFINYIKSLKMSPSCFMVFLGVDMDLSEYPILIKNLDDGYGIIINSNADSNLAPRGKSSITIITFANYHDFPERGTKEYLKKKKEYAEELIKKAENIIPNLSKHIIIQDAATPKTFERYTSMPEGAIYAFDQSIETKRPYFKTPIKGLYLASASTFPGGGIEAVVISGIICANDICNWKLK</sequence>
<accession>A0A523B9G9</accession>
<dbReference type="EMBL" id="QNVI01000069">
    <property type="protein sequence ID" value="TDA37588.1"/>
    <property type="molecule type" value="Genomic_DNA"/>
</dbReference>
<keyword evidence="2" id="KW-0732">Signal</keyword>
<evidence type="ECO:0000256" key="3">
    <source>
        <dbReference type="ARBA" id="ARBA00022827"/>
    </source>
</evidence>
<evidence type="ECO:0000256" key="6">
    <source>
        <dbReference type="SAM" id="Phobius"/>
    </source>
</evidence>
<feature type="transmembrane region" description="Helical" evidence="6">
    <location>
        <begin position="64"/>
        <end position="83"/>
    </location>
</feature>
<evidence type="ECO:0000256" key="1">
    <source>
        <dbReference type="ARBA" id="ARBA00022630"/>
    </source>
</evidence>
<feature type="transmembrane region" description="Helical" evidence="6">
    <location>
        <begin position="33"/>
        <end position="52"/>
    </location>
</feature>
<evidence type="ECO:0000259" key="7">
    <source>
        <dbReference type="Pfam" id="PF01593"/>
    </source>
</evidence>
<evidence type="ECO:0000256" key="4">
    <source>
        <dbReference type="ARBA" id="ARBA00022857"/>
    </source>
</evidence>
<name>A0A523B9G9_9CREN</name>
<keyword evidence="4" id="KW-0521">NADP</keyword>
<feature type="transmembrane region" description="Helical" evidence="6">
    <location>
        <begin position="89"/>
        <end position="109"/>
    </location>
</feature>
<feature type="domain" description="Amine oxidase" evidence="7">
    <location>
        <begin position="218"/>
        <end position="683"/>
    </location>
</feature>
<dbReference type="InterPro" id="IPR036188">
    <property type="entry name" value="FAD/NAD-bd_sf"/>
</dbReference>
<dbReference type="PANTHER" id="PTHR46091:SF3">
    <property type="entry name" value="AMINE OXIDASE DOMAIN-CONTAINING PROTEIN"/>
    <property type="match status" value="1"/>
</dbReference>
<keyword evidence="1" id="KW-0285">Flavoprotein</keyword>
<evidence type="ECO:0000256" key="5">
    <source>
        <dbReference type="ARBA" id="ARBA00023027"/>
    </source>
</evidence>
<keyword evidence="6" id="KW-0812">Transmembrane</keyword>
<gene>
    <name evidence="8" type="ORF">DSO09_06715</name>
</gene>
<keyword evidence="6" id="KW-0472">Membrane</keyword>
<dbReference type="SUPFAM" id="SSF51905">
    <property type="entry name" value="FAD/NAD(P)-binding domain"/>
    <property type="match status" value="1"/>
</dbReference>
<feature type="transmembrane region" description="Helical" evidence="6">
    <location>
        <begin position="130"/>
        <end position="152"/>
    </location>
</feature>
<dbReference type="Proteomes" id="UP000317265">
    <property type="component" value="Unassembled WGS sequence"/>
</dbReference>
<protein>
    <submittedName>
        <fullName evidence="8">All-trans-retinol 13,14-reductase</fullName>
    </submittedName>
</protein>
<feature type="transmembrane region" description="Helical" evidence="6">
    <location>
        <begin position="209"/>
        <end position="227"/>
    </location>
</feature>
<dbReference type="PANTHER" id="PTHR46091">
    <property type="entry name" value="BLR7054 PROTEIN"/>
    <property type="match status" value="1"/>
</dbReference>
<feature type="transmembrane region" description="Helical" evidence="6">
    <location>
        <begin position="12"/>
        <end position="27"/>
    </location>
</feature>
<evidence type="ECO:0000313" key="8">
    <source>
        <dbReference type="EMBL" id="TDA37588.1"/>
    </source>
</evidence>
<dbReference type="GO" id="GO:0016491">
    <property type="term" value="F:oxidoreductase activity"/>
    <property type="evidence" value="ECO:0007669"/>
    <property type="project" value="InterPro"/>
</dbReference>
<proteinExistence type="predicted"/>
<keyword evidence="5" id="KW-0520">NAD</keyword>
<feature type="transmembrane region" description="Helical" evidence="6">
    <location>
        <begin position="158"/>
        <end position="176"/>
    </location>
</feature>
<dbReference type="AlphaFoldDB" id="A0A523B9G9"/>